<comment type="caution">
    <text evidence="8">Lacks conserved residue(s) required for the propagation of feature annotation.</text>
</comment>
<dbReference type="CDD" id="cd07571">
    <property type="entry name" value="ALP_N-acyl_transferase"/>
    <property type="match status" value="1"/>
</dbReference>
<reference evidence="10" key="1">
    <citation type="journal article" date="2020" name="mSystems">
        <title>Genome- and Community-Level Interaction Insights into Carbon Utilization and Element Cycling Functions of Hydrothermarchaeota in Hydrothermal Sediment.</title>
        <authorList>
            <person name="Zhou Z."/>
            <person name="Liu Y."/>
            <person name="Xu W."/>
            <person name="Pan J."/>
            <person name="Luo Z.H."/>
            <person name="Li M."/>
        </authorList>
    </citation>
    <scope>NUCLEOTIDE SEQUENCE [LARGE SCALE GENOMIC DNA]</scope>
    <source>
        <strain evidence="10">SpSt-381</strain>
    </source>
</reference>
<organism evidence="10">
    <name type="scientific">Eiseniibacteriota bacterium</name>
    <dbReference type="NCBI Taxonomy" id="2212470"/>
    <lineage>
        <taxon>Bacteria</taxon>
        <taxon>Candidatus Eiseniibacteriota</taxon>
    </lineage>
</organism>
<feature type="transmembrane region" description="Helical" evidence="8">
    <location>
        <begin position="60"/>
        <end position="81"/>
    </location>
</feature>
<dbReference type="PROSITE" id="PS50263">
    <property type="entry name" value="CN_HYDROLASE"/>
    <property type="match status" value="1"/>
</dbReference>
<comment type="catalytic activity">
    <reaction evidence="8">
        <text>N-terminal S-1,2-diacyl-sn-glyceryl-L-cysteinyl-[lipoprotein] + a glycerophospholipid = N-acyl-S-1,2-diacyl-sn-glyceryl-L-cysteinyl-[lipoprotein] + a 2-acyl-sn-glycero-3-phospholipid + H(+)</text>
        <dbReference type="Rhea" id="RHEA:48228"/>
        <dbReference type="Rhea" id="RHEA-COMP:14681"/>
        <dbReference type="Rhea" id="RHEA-COMP:14684"/>
        <dbReference type="ChEBI" id="CHEBI:15378"/>
        <dbReference type="ChEBI" id="CHEBI:136912"/>
        <dbReference type="ChEBI" id="CHEBI:140656"/>
        <dbReference type="ChEBI" id="CHEBI:140657"/>
        <dbReference type="ChEBI" id="CHEBI:140660"/>
        <dbReference type="EC" id="2.3.1.269"/>
    </reaction>
</comment>
<evidence type="ECO:0000313" key="10">
    <source>
        <dbReference type="EMBL" id="HGZ42906.1"/>
    </source>
</evidence>
<protein>
    <recommendedName>
        <fullName evidence="8">Apolipoprotein N-acyltransferase</fullName>
        <shortName evidence="8">ALP N-acyltransferase</shortName>
        <ecNumber evidence="8">2.3.1.269</ecNumber>
    </recommendedName>
</protein>
<keyword evidence="5 8" id="KW-1133">Transmembrane helix</keyword>
<feature type="transmembrane region" description="Helical" evidence="8">
    <location>
        <begin position="199"/>
        <end position="218"/>
    </location>
</feature>
<evidence type="ECO:0000259" key="9">
    <source>
        <dbReference type="PROSITE" id="PS50263"/>
    </source>
</evidence>
<dbReference type="NCBIfam" id="TIGR00546">
    <property type="entry name" value="lnt"/>
    <property type="match status" value="1"/>
</dbReference>
<dbReference type="HAMAP" id="MF_01148">
    <property type="entry name" value="Lnt"/>
    <property type="match status" value="1"/>
</dbReference>
<dbReference type="UniPathway" id="UPA00666"/>
<sequence length="516" mass="54914">MRGRGRPSAAAAGRGRAAAGGLLLGLAFQRLPLGFLSWFAFVPLLDALDARLRAGGGARACFRAGWTFGFVFYLVGMHWIARLSEVAITVPWLKYPAAVAAAAYLALFTGVAAALAGALARRSGLSLAATFPPSYLAVEVVRGSGELGFPWFQPGYAQHAYTALVQMAALGGVGLVTLWVLVLNVLVWRALTARARGRAALGAALALLLPWAWGTRALDAAPSERGPAVALIQGNIPGALKWSGRHQREILATFVRLTEQAAADTLRPSLAIWPETATGSWLRKQPEQAVEVALLVARTGVPVFAGFADYEAGPGGALRTYNAAGLFGPRGAVGERYAKRHLVPFGERMPFQWLVPALGRLELGQAEWTPGRGTVLFPSAAGPFASLVCFESIFPDLARGDVRRGARWLVNVTNDEWFGNSVALDQHAAMAVFRAVENRVPVARCANTGLTLVVDAWGRVIARLPAFREAVLVARLPRPGPATPFTRWGDWPGFAALLGVVALASSRLLVGPGRLR</sequence>
<feature type="transmembrane region" description="Helical" evidence="8">
    <location>
        <begin position="164"/>
        <end position="187"/>
    </location>
</feature>
<dbReference type="SUPFAM" id="SSF56317">
    <property type="entry name" value="Carbon-nitrogen hydrolase"/>
    <property type="match status" value="1"/>
</dbReference>
<gene>
    <name evidence="8 10" type="primary">lnt</name>
    <name evidence="10" type="ORF">ENR23_05660</name>
</gene>
<dbReference type="GO" id="GO:0016410">
    <property type="term" value="F:N-acyltransferase activity"/>
    <property type="evidence" value="ECO:0007669"/>
    <property type="project" value="UniProtKB-UniRule"/>
</dbReference>
<evidence type="ECO:0000256" key="1">
    <source>
        <dbReference type="ARBA" id="ARBA00004651"/>
    </source>
</evidence>
<keyword evidence="6 8" id="KW-0472">Membrane</keyword>
<proteinExistence type="inferred from homology"/>
<comment type="pathway">
    <text evidence="8">Protein modification; lipoprotein biosynthesis (N-acyl transfer).</text>
</comment>
<dbReference type="EC" id="2.3.1.269" evidence="8"/>
<dbReference type="InterPro" id="IPR036526">
    <property type="entry name" value="C-N_Hydrolase_sf"/>
</dbReference>
<dbReference type="PANTHER" id="PTHR38686:SF1">
    <property type="entry name" value="APOLIPOPROTEIN N-ACYLTRANSFERASE"/>
    <property type="match status" value="1"/>
</dbReference>
<comment type="similarity">
    <text evidence="8">Belongs to the CN hydrolase family. Apolipoprotein N-acyltransferase subfamily.</text>
</comment>
<name>A0A832MLK2_UNCEI</name>
<dbReference type="GO" id="GO:0042158">
    <property type="term" value="P:lipoprotein biosynthetic process"/>
    <property type="evidence" value="ECO:0007669"/>
    <property type="project" value="UniProtKB-UniRule"/>
</dbReference>
<evidence type="ECO:0000256" key="3">
    <source>
        <dbReference type="ARBA" id="ARBA00022679"/>
    </source>
</evidence>
<dbReference type="InterPro" id="IPR045378">
    <property type="entry name" value="LNT_N"/>
</dbReference>
<evidence type="ECO:0000256" key="6">
    <source>
        <dbReference type="ARBA" id="ARBA00023136"/>
    </source>
</evidence>
<keyword evidence="3 8" id="KW-0808">Transferase</keyword>
<dbReference type="AlphaFoldDB" id="A0A832MLK2"/>
<evidence type="ECO:0000256" key="8">
    <source>
        <dbReference type="HAMAP-Rule" id="MF_01148"/>
    </source>
</evidence>
<accession>A0A832MLK2</accession>
<evidence type="ECO:0000256" key="2">
    <source>
        <dbReference type="ARBA" id="ARBA00022475"/>
    </source>
</evidence>
<dbReference type="Pfam" id="PF00795">
    <property type="entry name" value="CN_hydrolase"/>
    <property type="match status" value="1"/>
</dbReference>
<keyword evidence="7 8" id="KW-0012">Acyltransferase</keyword>
<keyword evidence="2 8" id="KW-1003">Cell membrane</keyword>
<feature type="transmembrane region" description="Helical" evidence="8">
    <location>
        <begin position="31"/>
        <end position="48"/>
    </location>
</feature>
<dbReference type="EMBL" id="DSQF01000012">
    <property type="protein sequence ID" value="HGZ42906.1"/>
    <property type="molecule type" value="Genomic_DNA"/>
</dbReference>
<dbReference type="PANTHER" id="PTHR38686">
    <property type="entry name" value="APOLIPOPROTEIN N-ACYLTRANSFERASE"/>
    <property type="match status" value="1"/>
</dbReference>
<comment type="function">
    <text evidence="8">Catalyzes the phospholipid dependent N-acylation of the N-terminal cysteine of apolipoprotein, the last step in lipoprotein maturation.</text>
</comment>
<evidence type="ECO:0000256" key="5">
    <source>
        <dbReference type="ARBA" id="ARBA00022989"/>
    </source>
</evidence>
<feature type="transmembrane region" description="Helical" evidence="8">
    <location>
        <begin position="101"/>
        <end position="120"/>
    </location>
</feature>
<keyword evidence="4 8" id="KW-0812">Transmembrane</keyword>
<evidence type="ECO:0000256" key="4">
    <source>
        <dbReference type="ARBA" id="ARBA00022692"/>
    </source>
</evidence>
<evidence type="ECO:0000256" key="7">
    <source>
        <dbReference type="ARBA" id="ARBA00023315"/>
    </source>
</evidence>
<dbReference type="Gene3D" id="3.60.110.10">
    <property type="entry name" value="Carbon-nitrogen hydrolase"/>
    <property type="match status" value="1"/>
</dbReference>
<dbReference type="Pfam" id="PF20154">
    <property type="entry name" value="LNT_N"/>
    <property type="match status" value="1"/>
</dbReference>
<dbReference type="InterPro" id="IPR004563">
    <property type="entry name" value="Apolipo_AcylTrfase"/>
</dbReference>
<dbReference type="InterPro" id="IPR003010">
    <property type="entry name" value="C-N_Hydrolase"/>
</dbReference>
<comment type="caution">
    <text evidence="10">The sequence shown here is derived from an EMBL/GenBank/DDBJ whole genome shotgun (WGS) entry which is preliminary data.</text>
</comment>
<keyword evidence="10" id="KW-0449">Lipoprotein</keyword>
<dbReference type="GO" id="GO:0005886">
    <property type="term" value="C:plasma membrane"/>
    <property type="evidence" value="ECO:0007669"/>
    <property type="project" value="UniProtKB-SubCell"/>
</dbReference>
<feature type="domain" description="CN hydrolase" evidence="9">
    <location>
        <begin position="232"/>
        <end position="478"/>
    </location>
</feature>
<comment type="subcellular location">
    <subcellularLocation>
        <location evidence="1 8">Cell membrane</location>
        <topology evidence="1 8">Multi-pass membrane protein</topology>
    </subcellularLocation>
</comment>